<keyword evidence="3" id="KW-1185">Reference proteome</keyword>
<comment type="caution">
    <text evidence="2">The sequence shown here is derived from an EMBL/GenBank/DDBJ whole genome shotgun (WGS) entry which is preliminary data.</text>
</comment>
<gene>
    <name evidence="2" type="ORF">RED65_02939</name>
</gene>
<reference evidence="2 3" key="1">
    <citation type="submission" date="2006-03" db="EMBL/GenBank/DDBJ databases">
        <authorList>
            <person name="Pinhassi J."/>
            <person name="Pedros-Alio C."/>
            <person name="Ferriera S."/>
            <person name="Johnson J."/>
            <person name="Kravitz S."/>
            <person name="Halpern A."/>
            <person name="Remington K."/>
            <person name="Beeson K."/>
            <person name="Tran B."/>
            <person name="Rogers Y.-H."/>
            <person name="Friedman R."/>
            <person name="Venter J.C."/>
        </authorList>
    </citation>
    <scope>NUCLEOTIDE SEQUENCE [LARGE SCALE GENOMIC DNA]</scope>
    <source>
        <strain evidence="2 3">RED65</strain>
    </source>
</reference>
<proteinExistence type="predicted"/>
<evidence type="ECO:0000259" key="1">
    <source>
        <dbReference type="Pfam" id="PF22481"/>
    </source>
</evidence>
<dbReference type="OrthoDB" id="5919057at2"/>
<evidence type="ECO:0000313" key="3">
    <source>
        <dbReference type="Proteomes" id="UP000004263"/>
    </source>
</evidence>
<organism evidence="2 3">
    <name type="scientific">Bermanella marisrubri</name>
    <dbReference type="NCBI Taxonomy" id="207949"/>
    <lineage>
        <taxon>Bacteria</taxon>
        <taxon>Pseudomonadati</taxon>
        <taxon>Pseudomonadota</taxon>
        <taxon>Gammaproteobacteria</taxon>
        <taxon>Oceanospirillales</taxon>
        <taxon>Oceanospirillaceae</taxon>
        <taxon>Bermanella</taxon>
    </lineage>
</organism>
<dbReference type="EMBL" id="AAQH01000016">
    <property type="protein sequence ID" value="EAT11592.1"/>
    <property type="molecule type" value="Genomic_DNA"/>
</dbReference>
<dbReference type="Proteomes" id="UP000004263">
    <property type="component" value="Unassembled WGS sequence"/>
</dbReference>
<accession>Q1MZX1</accession>
<dbReference type="Pfam" id="PF22481">
    <property type="entry name" value="DUF6985"/>
    <property type="match status" value="1"/>
</dbReference>
<name>Q1MZX1_9GAMM</name>
<dbReference type="RefSeq" id="WP_007019202.1">
    <property type="nucleotide sequence ID" value="NZ_CH724121.1"/>
</dbReference>
<dbReference type="InterPro" id="IPR054254">
    <property type="entry name" value="DUF6985"/>
</dbReference>
<dbReference type="HOGENOM" id="CLU_1516478_0_0_6"/>
<protein>
    <recommendedName>
        <fullName evidence="1">DUF6985 domain-containing protein</fullName>
    </recommendedName>
</protein>
<evidence type="ECO:0000313" key="2">
    <source>
        <dbReference type="EMBL" id="EAT11592.1"/>
    </source>
</evidence>
<sequence length="163" mass="19096">MHLEKLEEWLRSLRQEDDLLVGEIRVPFLSQEDPIEVCFVGQQSAVTDNQLNTMRGYLERVEDYHAKAVERIFNEYQATIEISREAFREWKENPDVSAPRIDKPDELASLLVYQSMFIPAWREVGTFGMGFWAKWEVEHGVGLRFEDWQISEAGENAVHFQFG</sequence>
<feature type="domain" description="DUF6985" evidence="1">
    <location>
        <begin position="14"/>
        <end position="160"/>
    </location>
</feature>
<dbReference type="STRING" id="207949.RED65_02939"/>
<dbReference type="AlphaFoldDB" id="Q1MZX1"/>